<reference evidence="1" key="2">
    <citation type="journal article" date="2015" name="Fish Shellfish Immunol.">
        <title>Early steps in the European eel (Anguilla anguilla)-Vibrio vulnificus interaction in the gills: Role of the RtxA13 toxin.</title>
        <authorList>
            <person name="Callol A."/>
            <person name="Pajuelo D."/>
            <person name="Ebbesson L."/>
            <person name="Teles M."/>
            <person name="MacKenzie S."/>
            <person name="Amaro C."/>
        </authorList>
    </citation>
    <scope>NUCLEOTIDE SEQUENCE</scope>
</reference>
<protein>
    <submittedName>
        <fullName evidence="1">Uncharacterized protein</fullName>
    </submittedName>
</protein>
<dbReference type="EMBL" id="GBXM01016127">
    <property type="protein sequence ID" value="JAH92450.1"/>
    <property type="molecule type" value="Transcribed_RNA"/>
</dbReference>
<accession>A0A0E9WSC2</accession>
<sequence length="60" mass="7153">MNAVRFQHNAHSSSPFSRNTHLYCPRLCMNETLNYLREAIKRIRQRVNFKAVYYSSNTNC</sequence>
<proteinExistence type="predicted"/>
<dbReference type="AlphaFoldDB" id="A0A0E9WSC2"/>
<evidence type="ECO:0000313" key="1">
    <source>
        <dbReference type="EMBL" id="JAH92450.1"/>
    </source>
</evidence>
<name>A0A0E9WSC2_ANGAN</name>
<organism evidence="1">
    <name type="scientific">Anguilla anguilla</name>
    <name type="common">European freshwater eel</name>
    <name type="synonym">Muraena anguilla</name>
    <dbReference type="NCBI Taxonomy" id="7936"/>
    <lineage>
        <taxon>Eukaryota</taxon>
        <taxon>Metazoa</taxon>
        <taxon>Chordata</taxon>
        <taxon>Craniata</taxon>
        <taxon>Vertebrata</taxon>
        <taxon>Euteleostomi</taxon>
        <taxon>Actinopterygii</taxon>
        <taxon>Neopterygii</taxon>
        <taxon>Teleostei</taxon>
        <taxon>Anguilliformes</taxon>
        <taxon>Anguillidae</taxon>
        <taxon>Anguilla</taxon>
    </lineage>
</organism>
<reference evidence="1" key="1">
    <citation type="submission" date="2014-11" db="EMBL/GenBank/DDBJ databases">
        <authorList>
            <person name="Amaro Gonzalez C."/>
        </authorList>
    </citation>
    <scope>NUCLEOTIDE SEQUENCE</scope>
</reference>